<dbReference type="OrthoDB" id="341940at2157"/>
<accession>A0A368NFM1</accession>
<feature type="transmembrane region" description="Helical" evidence="2">
    <location>
        <begin position="276"/>
        <end position="300"/>
    </location>
</feature>
<evidence type="ECO:0000313" key="3">
    <source>
        <dbReference type="EMBL" id="RCU48231.1"/>
    </source>
</evidence>
<feature type="region of interest" description="Disordered" evidence="1">
    <location>
        <begin position="1"/>
        <end position="30"/>
    </location>
</feature>
<feature type="transmembrane region" description="Helical" evidence="2">
    <location>
        <begin position="306"/>
        <end position="323"/>
    </location>
</feature>
<protein>
    <submittedName>
        <fullName evidence="3">Uncharacterized protein</fullName>
    </submittedName>
</protein>
<name>A0A368NFM1_9EURY</name>
<dbReference type="AlphaFoldDB" id="A0A368NFM1"/>
<evidence type="ECO:0000313" key="4">
    <source>
        <dbReference type="Proteomes" id="UP000252189"/>
    </source>
</evidence>
<feature type="transmembrane region" description="Helical" evidence="2">
    <location>
        <begin position="238"/>
        <end position="255"/>
    </location>
</feature>
<dbReference type="RefSeq" id="WP_114449866.1">
    <property type="nucleotide sequence ID" value="NZ_QPHM01000001.1"/>
</dbReference>
<gene>
    <name evidence="3" type="ORF">DU504_13500</name>
</gene>
<comment type="caution">
    <text evidence="3">The sequence shown here is derived from an EMBL/GenBank/DDBJ whole genome shotgun (WGS) entry which is preliminary data.</text>
</comment>
<organism evidence="3 4">
    <name type="scientific">Haloplanus salinus</name>
    <dbReference type="NCBI Taxonomy" id="1126245"/>
    <lineage>
        <taxon>Archaea</taxon>
        <taxon>Methanobacteriati</taxon>
        <taxon>Methanobacteriota</taxon>
        <taxon>Stenosarchaea group</taxon>
        <taxon>Halobacteria</taxon>
        <taxon>Halobacteriales</taxon>
        <taxon>Haloferacaceae</taxon>
        <taxon>Haloplanus</taxon>
    </lineage>
</organism>
<evidence type="ECO:0000256" key="1">
    <source>
        <dbReference type="SAM" id="MobiDB-lite"/>
    </source>
</evidence>
<feature type="compositionally biased region" description="Basic and acidic residues" evidence="1">
    <location>
        <begin position="12"/>
        <end position="24"/>
    </location>
</feature>
<dbReference type="EMBL" id="QPHM01000001">
    <property type="protein sequence ID" value="RCU48231.1"/>
    <property type="molecule type" value="Genomic_DNA"/>
</dbReference>
<proteinExistence type="predicted"/>
<keyword evidence="2" id="KW-0472">Membrane</keyword>
<keyword evidence="2" id="KW-1133">Transmembrane helix</keyword>
<dbReference type="Proteomes" id="UP000252189">
    <property type="component" value="Unassembled WGS sequence"/>
</dbReference>
<sequence>MSNEVVVETETDDGRSLHGCEPRDAPSPATRVRNWWHDRGSGVAYDRLDGRLSAYCAEFGALLDDLDRLEASRGGDEPAVDRDFVAHVETLLDRSAQHLQHGHIDQAWVCFHAARRIDLYGYGAYDRLCDGESELVRERAVEIHRQAAGRLSGWRAEAVSDLLLDRSGQVRRDPSVHAVIRAQSLVDGANQDNHAKRRYLQRQLRYLLGLGIVALTVFLSGVTWVSPLAASDVTLPAFVLYVPLVGALGATLFGVRSTSKVPTSTNVPQNFTPLGLVLARVFIGSLSAVALYFGLTAGVIDVAEGGALTPALLLLVAFAAGYSERLAPQAVERVSGITERTTPN</sequence>
<reference evidence="3 4" key="1">
    <citation type="submission" date="2018-07" db="EMBL/GenBank/DDBJ databases">
        <title>Genome sequences of Haloplanus salinus JCM 18368T.</title>
        <authorList>
            <person name="Kim Y.B."/>
            <person name="Roh S.W."/>
        </authorList>
    </citation>
    <scope>NUCLEOTIDE SEQUENCE [LARGE SCALE GENOMIC DNA]</scope>
    <source>
        <strain evidence="3 4">JCM 18368</strain>
    </source>
</reference>
<keyword evidence="4" id="KW-1185">Reference proteome</keyword>
<evidence type="ECO:0000256" key="2">
    <source>
        <dbReference type="SAM" id="Phobius"/>
    </source>
</evidence>
<keyword evidence="2" id="KW-0812">Transmembrane</keyword>
<feature type="transmembrane region" description="Helical" evidence="2">
    <location>
        <begin position="206"/>
        <end position="226"/>
    </location>
</feature>